<dbReference type="PROSITE" id="PS00409">
    <property type="entry name" value="PROKAR_NTER_METHYL"/>
    <property type="match status" value="1"/>
</dbReference>
<name>A0A1G9QLA7_9GAMM</name>
<keyword evidence="6 12" id="KW-0812">Transmembrane</keyword>
<evidence type="ECO:0000256" key="2">
    <source>
        <dbReference type="ARBA" id="ARBA00021549"/>
    </source>
</evidence>
<evidence type="ECO:0000259" key="13">
    <source>
        <dbReference type="Pfam" id="PF12019"/>
    </source>
</evidence>
<dbReference type="OrthoDB" id="6367648at2"/>
<evidence type="ECO:0000313" key="14">
    <source>
        <dbReference type="EMBL" id="SDM11813.1"/>
    </source>
</evidence>
<evidence type="ECO:0000256" key="6">
    <source>
        <dbReference type="ARBA" id="ARBA00022692"/>
    </source>
</evidence>
<dbReference type="GO" id="GO:0015627">
    <property type="term" value="C:type II protein secretion system complex"/>
    <property type="evidence" value="ECO:0007669"/>
    <property type="project" value="InterPro"/>
</dbReference>
<protein>
    <recommendedName>
        <fullName evidence="2">Type II secretion system protein H</fullName>
    </recommendedName>
    <alternativeName>
        <fullName evidence="10">General secretion pathway protein H</fullName>
    </alternativeName>
</protein>
<comment type="similarity">
    <text evidence="9">Belongs to the GSP H family.</text>
</comment>
<reference evidence="14 15" key="1">
    <citation type="submission" date="2016-10" db="EMBL/GenBank/DDBJ databases">
        <authorList>
            <person name="de Groot N.N."/>
        </authorList>
    </citation>
    <scope>NUCLEOTIDE SEQUENCE [LARGE SCALE GENOMIC DNA]</scope>
    <source>
        <strain evidence="14 15">DSM 14789</strain>
    </source>
</reference>
<evidence type="ECO:0000256" key="12">
    <source>
        <dbReference type="SAM" id="Phobius"/>
    </source>
</evidence>
<dbReference type="Pfam" id="PF12019">
    <property type="entry name" value="GspH"/>
    <property type="match status" value="1"/>
</dbReference>
<keyword evidence="7 12" id="KW-1133">Transmembrane helix</keyword>
<evidence type="ECO:0000256" key="10">
    <source>
        <dbReference type="ARBA" id="ARBA00030775"/>
    </source>
</evidence>
<feature type="domain" description="General secretion pathway GspH" evidence="13">
    <location>
        <begin position="49"/>
        <end position="139"/>
    </location>
</feature>
<dbReference type="RefSeq" id="WP_089730459.1">
    <property type="nucleotide sequence ID" value="NZ_FNGI01000012.1"/>
</dbReference>
<evidence type="ECO:0000256" key="1">
    <source>
        <dbReference type="ARBA" id="ARBA00004377"/>
    </source>
</evidence>
<organism evidence="14 15">
    <name type="scientific">Modicisalibacter muralis</name>
    <dbReference type="NCBI Taxonomy" id="119000"/>
    <lineage>
        <taxon>Bacteria</taxon>
        <taxon>Pseudomonadati</taxon>
        <taxon>Pseudomonadota</taxon>
        <taxon>Gammaproteobacteria</taxon>
        <taxon>Oceanospirillales</taxon>
        <taxon>Halomonadaceae</taxon>
        <taxon>Modicisalibacter</taxon>
    </lineage>
</organism>
<dbReference type="Proteomes" id="UP000198654">
    <property type="component" value="Unassembled WGS sequence"/>
</dbReference>
<evidence type="ECO:0000256" key="8">
    <source>
        <dbReference type="ARBA" id="ARBA00023136"/>
    </source>
</evidence>
<comment type="subcellular location">
    <subcellularLocation>
        <location evidence="1">Cell inner membrane</location>
        <topology evidence="1">Single-pass membrane protein</topology>
    </subcellularLocation>
</comment>
<dbReference type="GO" id="GO:0015628">
    <property type="term" value="P:protein secretion by the type II secretion system"/>
    <property type="evidence" value="ECO:0007669"/>
    <property type="project" value="InterPro"/>
</dbReference>
<dbReference type="STRING" id="119000.SAMN05661010_03391"/>
<evidence type="ECO:0000256" key="4">
    <source>
        <dbReference type="ARBA" id="ARBA00022481"/>
    </source>
</evidence>
<keyword evidence="8 12" id="KW-0472">Membrane</keyword>
<evidence type="ECO:0000256" key="11">
    <source>
        <dbReference type="SAM" id="MobiDB-lite"/>
    </source>
</evidence>
<evidence type="ECO:0000313" key="15">
    <source>
        <dbReference type="Proteomes" id="UP000198654"/>
    </source>
</evidence>
<dbReference type="EMBL" id="FNGI01000012">
    <property type="protein sequence ID" value="SDM11813.1"/>
    <property type="molecule type" value="Genomic_DNA"/>
</dbReference>
<dbReference type="InterPro" id="IPR012902">
    <property type="entry name" value="N_methyl_site"/>
</dbReference>
<dbReference type="InterPro" id="IPR022346">
    <property type="entry name" value="T2SS_GspH"/>
</dbReference>
<dbReference type="GO" id="GO:0005886">
    <property type="term" value="C:plasma membrane"/>
    <property type="evidence" value="ECO:0007669"/>
    <property type="project" value="UniProtKB-SubCell"/>
</dbReference>
<evidence type="ECO:0000256" key="7">
    <source>
        <dbReference type="ARBA" id="ARBA00022989"/>
    </source>
</evidence>
<dbReference type="Gene3D" id="3.30.700.10">
    <property type="entry name" value="Glycoprotein, Type 4 Pilin"/>
    <property type="match status" value="1"/>
</dbReference>
<evidence type="ECO:0000256" key="3">
    <source>
        <dbReference type="ARBA" id="ARBA00022475"/>
    </source>
</evidence>
<keyword evidence="3" id="KW-1003">Cell membrane</keyword>
<dbReference type="SUPFAM" id="SSF54523">
    <property type="entry name" value="Pili subunits"/>
    <property type="match status" value="1"/>
</dbReference>
<keyword evidence="4" id="KW-0488">Methylation</keyword>
<gene>
    <name evidence="14" type="ORF">SAMN05661010_03391</name>
</gene>
<keyword evidence="5" id="KW-0997">Cell inner membrane</keyword>
<dbReference type="InterPro" id="IPR045584">
    <property type="entry name" value="Pilin-like"/>
</dbReference>
<dbReference type="NCBIfam" id="TIGR02532">
    <property type="entry name" value="IV_pilin_GFxxxE"/>
    <property type="match status" value="1"/>
</dbReference>
<feature type="region of interest" description="Disordered" evidence="11">
    <location>
        <begin position="135"/>
        <end position="164"/>
    </location>
</feature>
<evidence type="ECO:0000256" key="9">
    <source>
        <dbReference type="ARBA" id="ARBA00025772"/>
    </source>
</evidence>
<proteinExistence type="inferred from homology"/>
<dbReference type="Pfam" id="PF07963">
    <property type="entry name" value="N_methyl"/>
    <property type="match status" value="1"/>
</dbReference>
<accession>A0A1G9QLA7</accession>
<evidence type="ECO:0000256" key="5">
    <source>
        <dbReference type="ARBA" id="ARBA00022519"/>
    </source>
</evidence>
<feature type="compositionally biased region" description="Acidic residues" evidence="11">
    <location>
        <begin position="155"/>
        <end position="164"/>
    </location>
</feature>
<dbReference type="AlphaFoldDB" id="A0A1G9QLA7"/>
<keyword evidence="15" id="KW-1185">Reference proteome</keyword>
<sequence length="164" mass="17387">MTAGKRAGQAGFTLVELIITLLIMGVLATIAVPGFRTLITGNRPAASYNDILNGFKLARSEAITRHEEITLALDSKNGGGWSLTVDGDDPILSIESSSDSIDLNHDLKVTFDALGRPECVPNTCSVTIGGRELQVSSAGRVGRPVGDTEQNSANEEQEDDDDDD</sequence>
<feature type="transmembrane region" description="Helical" evidence="12">
    <location>
        <begin position="12"/>
        <end position="35"/>
    </location>
</feature>